<dbReference type="Proteomes" id="UP001500618">
    <property type="component" value="Unassembled WGS sequence"/>
</dbReference>
<protein>
    <submittedName>
        <fullName evidence="1">Uncharacterized protein</fullName>
    </submittedName>
</protein>
<keyword evidence="2" id="KW-1185">Reference proteome</keyword>
<evidence type="ECO:0000313" key="2">
    <source>
        <dbReference type="Proteomes" id="UP001500618"/>
    </source>
</evidence>
<accession>A0ABP4UWD8</accession>
<sequence length="78" mass="8402">MEALPESALTFLTMELWTDRILLRAALEPTAARDLPLLTVFDDLDTAYRLSAGQVGGSGSEEIVEWNLRPGIAAGRAG</sequence>
<dbReference type="EMBL" id="BAAANY010000038">
    <property type="protein sequence ID" value="GAA1713284.1"/>
    <property type="molecule type" value="Genomic_DNA"/>
</dbReference>
<reference evidence="2" key="1">
    <citation type="journal article" date="2019" name="Int. J. Syst. Evol. Microbiol.">
        <title>The Global Catalogue of Microorganisms (GCM) 10K type strain sequencing project: providing services to taxonomists for standard genome sequencing and annotation.</title>
        <authorList>
            <consortium name="The Broad Institute Genomics Platform"/>
            <consortium name="The Broad Institute Genome Sequencing Center for Infectious Disease"/>
            <person name="Wu L."/>
            <person name="Ma J."/>
        </authorList>
    </citation>
    <scope>NUCLEOTIDE SEQUENCE [LARGE SCALE GENOMIC DNA]</scope>
    <source>
        <strain evidence="2">JCM 14718</strain>
    </source>
</reference>
<evidence type="ECO:0000313" key="1">
    <source>
        <dbReference type="EMBL" id="GAA1713284.1"/>
    </source>
</evidence>
<proteinExistence type="predicted"/>
<gene>
    <name evidence="1" type="ORF">GCM10009765_72970</name>
</gene>
<name>A0ABP4UWD8_9ACTN</name>
<organism evidence="1 2">
    <name type="scientific">Fodinicola feengrottensis</name>
    <dbReference type="NCBI Taxonomy" id="435914"/>
    <lineage>
        <taxon>Bacteria</taxon>
        <taxon>Bacillati</taxon>
        <taxon>Actinomycetota</taxon>
        <taxon>Actinomycetes</taxon>
        <taxon>Mycobacteriales</taxon>
        <taxon>Fodinicola</taxon>
    </lineage>
</organism>
<comment type="caution">
    <text evidence="1">The sequence shown here is derived from an EMBL/GenBank/DDBJ whole genome shotgun (WGS) entry which is preliminary data.</text>
</comment>